<evidence type="ECO:0000313" key="3">
    <source>
        <dbReference type="Proteomes" id="UP000800094"/>
    </source>
</evidence>
<evidence type="ECO:0000256" key="1">
    <source>
        <dbReference type="SAM" id="MobiDB-lite"/>
    </source>
</evidence>
<protein>
    <submittedName>
        <fullName evidence="2">Uncharacterized protein</fullName>
    </submittedName>
</protein>
<feature type="region of interest" description="Disordered" evidence="1">
    <location>
        <begin position="1"/>
        <end position="36"/>
    </location>
</feature>
<feature type="compositionally biased region" description="Polar residues" evidence="1">
    <location>
        <begin position="13"/>
        <end position="23"/>
    </location>
</feature>
<sequence length="226" mass="24662">MARKRATPGQPAWSKSNPYTLANSPHPLRHQRSIHRQEHTYRLLPSKVIMSNNGPTRFETALKKSKTFFSDLVDRAKTKAKGNNTKSQHGNANNSEGPKPKVYSSNMRAVTQEELATAPDLGAHGWGDQSWQKVRGEQRRGTDQAVKGAHGRTASEPGTVRGYGAGLGDGAGAQALPRPQAYRRVSSTTAIWGGKTGWSVHPAFRLRQGDAEDGKCGDCEQSRRGH</sequence>
<dbReference type="EMBL" id="ML987191">
    <property type="protein sequence ID" value="KAF2253241.1"/>
    <property type="molecule type" value="Genomic_DNA"/>
</dbReference>
<dbReference type="Proteomes" id="UP000800094">
    <property type="component" value="Unassembled WGS sequence"/>
</dbReference>
<accession>A0A6A6IRX3</accession>
<dbReference type="GeneID" id="54588036"/>
<feature type="region of interest" description="Disordered" evidence="1">
    <location>
        <begin position="79"/>
        <end position="102"/>
    </location>
</feature>
<dbReference type="AlphaFoldDB" id="A0A6A6IRX3"/>
<feature type="region of interest" description="Disordered" evidence="1">
    <location>
        <begin position="136"/>
        <end position="166"/>
    </location>
</feature>
<organism evidence="2 3">
    <name type="scientific">Trematosphaeria pertusa</name>
    <dbReference type="NCBI Taxonomy" id="390896"/>
    <lineage>
        <taxon>Eukaryota</taxon>
        <taxon>Fungi</taxon>
        <taxon>Dikarya</taxon>
        <taxon>Ascomycota</taxon>
        <taxon>Pezizomycotina</taxon>
        <taxon>Dothideomycetes</taxon>
        <taxon>Pleosporomycetidae</taxon>
        <taxon>Pleosporales</taxon>
        <taxon>Massarineae</taxon>
        <taxon>Trematosphaeriaceae</taxon>
        <taxon>Trematosphaeria</taxon>
    </lineage>
</organism>
<feature type="compositionally biased region" description="Polar residues" evidence="1">
    <location>
        <begin position="81"/>
        <end position="96"/>
    </location>
</feature>
<dbReference type="RefSeq" id="XP_033688245.1">
    <property type="nucleotide sequence ID" value="XM_033834706.1"/>
</dbReference>
<proteinExistence type="predicted"/>
<keyword evidence="3" id="KW-1185">Reference proteome</keyword>
<name>A0A6A6IRX3_9PLEO</name>
<evidence type="ECO:0000313" key="2">
    <source>
        <dbReference type="EMBL" id="KAF2253241.1"/>
    </source>
</evidence>
<gene>
    <name evidence="2" type="ORF">BU26DRAFT_588076</name>
</gene>
<reference evidence="2" key="1">
    <citation type="journal article" date="2020" name="Stud. Mycol.">
        <title>101 Dothideomycetes genomes: a test case for predicting lifestyles and emergence of pathogens.</title>
        <authorList>
            <person name="Haridas S."/>
            <person name="Albert R."/>
            <person name="Binder M."/>
            <person name="Bloem J."/>
            <person name="Labutti K."/>
            <person name="Salamov A."/>
            <person name="Andreopoulos B."/>
            <person name="Baker S."/>
            <person name="Barry K."/>
            <person name="Bills G."/>
            <person name="Bluhm B."/>
            <person name="Cannon C."/>
            <person name="Castanera R."/>
            <person name="Culley D."/>
            <person name="Daum C."/>
            <person name="Ezra D."/>
            <person name="Gonzalez J."/>
            <person name="Henrissat B."/>
            <person name="Kuo A."/>
            <person name="Liang C."/>
            <person name="Lipzen A."/>
            <person name="Lutzoni F."/>
            <person name="Magnuson J."/>
            <person name="Mondo S."/>
            <person name="Nolan M."/>
            <person name="Ohm R."/>
            <person name="Pangilinan J."/>
            <person name="Park H.-J."/>
            <person name="Ramirez L."/>
            <person name="Alfaro M."/>
            <person name="Sun H."/>
            <person name="Tritt A."/>
            <person name="Yoshinaga Y."/>
            <person name="Zwiers L.-H."/>
            <person name="Turgeon B."/>
            <person name="Goodwin S."/>
            <person name="Spatafora J."/>
            <person name="Crous P."/>
            <person name="Grigoriev I."/>
        </authorList>
    </citation>
    <scope>NUCLEOTIDE SEQUENCE</scope>
    <source>
        <strain evidence="2">CBS 122368</strain>
    </source>
</reference>